<evidence type="ECO:0000313" key="3">
    <source>
        <dbReference type="Proteomes" id="UP000286931"/>
    </source>
</evidence>
<proteinExistence type="predicted"/>
<dbReference type="EMBL" id="BIFH01000019">
    <property type="protein sequence ID" value="GCD96134.1"/>
    <property type="molecule type" value="Genomic_DNA"/>
</dbReference>
<name>A0A401YNE0_9ACTN</name>
<organism evidence="2 3">
    <name type="scientific">Embleya hyalina</name>
    <dbReference type="NCBI Taxonomy" id="516124"/>
    <lineage>
        <taxon>Bacteria</taxon>
        <taxon>Bacillati</taxon>
        <taxon>Actinomycetota</taxon>
        <taxon>Actinomycetes</taxon>
        <taxon>Kitasatosporales</taxon>
        <taxon>Streptomycetaceae</taxon>
        <taxon>Embleya</taxon>
    </lineage>
</organism>
<evidence type="ECO:0000256" key="1">
    <source>
        <dbReference type="SAM" id="MobiDB-lite"/>
    </source>
</evidence>
<dbReference type="AlphaFoldDB" id="A0A401YNE0"/>
<dbReference type="Proteomes" id="UP000286931">
    <property type="component" value="Unassembled WGS sequence"/>
</dbReference>
<keyword evidence="3" id="KW-1185">Reference proteome</keyword>
<gene>
    <name evidence="2" type="ORF">EHYA_03818</name>
</gene>
<reference evidence="2 3" key="1">
    <citation type="submission" date="2018-12" db="EMBL/GenBank/DDBJ databases">
        <title>Draft genome sequence of Embleya hyalina NBRC 13850T.</title>
        <authorList>
            <person name="Komaki H."/>
            <person name="Hosoyama A."/>
            <person name="Kimura A."/>
            <person name="Ichikawa N."/>
            <person name="Tamura T."/>
        </authorList>
    </citation>
    <scope>NUCLEOTIDE SEQUENCE [LARGE SCALE GENOMIC DNA]</scope>
    <source>
        <strain evidence="2 3">NBRC 13850</strain>
    </source>
</reference>
<protein>
    <submittedName>
        <fullName evidence="2">Uncharacterized protein</fullName>
    </submittedName>
</protein>
<comment type="caution">
    <text evidence="2">The sequence shown here is derived from an EMBL/GenBank/DDBJ whole genome shotgun (WGS) entry which is preliminary data.</text>
</comment>
<accession>A0A401YNE0</accession>
<sequence length="97" mass="10053">MRSLMPNSPGPGTVPFAPPAFVGEPVEAADTTGVHPDRFRCRLRRVVVVIGGTDVDDGETCCAAVPRLRPVSSTRGHRAGRTDGDASGTANLPADDA</sequence>
<feature type="region of interest" description="Disordered" evidence="1">
    <location>
        <begin position="72"/>
        <end position="97"/>
    </location>
</feature>
<evidence type="ECO:0000313" key="2">
    <source>
        <dbReference type="EMBL" id="GCD96134.1"/>
    </source>
</evidence>